<keyword evidence="2" id="KW-0812">Transmembrane</keyword>
<dbReference type="Gene3D" id="1.20.1250.20">
    <property type="entry name" value="MFS general substrate transporter like domains"/>
    <property type="match status" value="1"/>
</dbReference>
<dbReference type="InterPro" id="IPR036259">
    <property type="entry name" value="MFS_trans_sf"/>
</dbReference>
<dbReference type="GO" id="GO:0061513">
    <property type="term" value="F:glucose 6-phosphate:phosphate antiporter activity"/>
    <property type="evidence" value="ECO:0007669"/>
    <property type="project" value="TreeGrafter"/>
</dbReference>
<evidence type="ECO:0000256" key="3">
    <source>
        <dbReference type="ARBA" id="ARBA00022989"/>
    </source>
</evidence>
<dbReference type="Proteomes" id="UP000254640">
    <property type="component" value="Unassembled WGS sequence"/>
</dbReference>
<evidence type="ECO:0000313" key="6">
    <source>
        <dbReference type="Proteomes" id="UP000254640"/>
    </source>
</evidence>
<dbReference type="GO" id="GO:0005886">
    <property type="term" value="C:plasma membrane"/>
    <property type="evidence" value="ECO:0007669"/>
    <property type="project" value="TreeGrafter"/>
</dbReference>
<dbReference type="GO" id="GO:0012505">
    <property type="term" value="C:endomembrane system"/>
    <property type="evidence" value="ECO:0007669"/>
    <property type="project" value="UniProtKB-SubCell"/>
</dbReference>
<comment type="subcellular location">
    <subcellularLocation>
        <location evidence="1">Endomembrane system</location>
        <topology evidence="1">Multi-pass membrane protein</topology>
    </subcellularLocation>
</comment>
<dbReference type="SUPFAM" id="SSF103473">
    <property type="entry name" value="MFS general substrate transporter"/>
    <property type="match status" value="1"/>
</dbReference>
<dbReference type="AlphaFoldDB" id="A0A379ALA2"/>
<evidence type="ECO:0000313" key="5">
    <source>
        <dbReference type="EMBL" id="SUB18596.1"/>
    </source>
</evidence>
<evidence type="ECO:0000256" key="4">
    <source>
        <dbReference type="ARBA" id="ARBA00023136"/>
    </source>
</evidence>
<keyword evidence="3" id="KW-1133">Transmembrane helix</keyword>
<dbReference type="PANTHER" id="PTHR43826">
    <property type="entry name" value="GLUCOSE-6-PHOSPHATE EXCHANGER SLC37A4"/>
    <property type="match status" value="1"/>
</dbReference>
<dbReference type="PANTHER" id="PTHR43826:SF3">
    <property type="entry name" value="GLUCOSE-6-PHOSPHATE EXCHANGER SLC37A4"/>
    <property type="match status" value="1"/>
</dbReference>
<organism evidence="5 6">
    <name type="scientific">Enterobacter agglomerans</name>
    <name type="common">Erwinia herbicola</name>
    <name type="synonym">Pantoea agglomerans</name>
    <dbReference type="NCBI Taxonomy" id="549"/>
    <lineage>
        <taxon>Bacteria</taxon>
        <taxon>Pseudomonadati</taxon>
        <taxon>Pseudomonadota</taxon>
        <taxon>Gammaproteobacteria</taxon>
        <taxon>Enterobacterales</taxon>
        <taxon>Erwiniaceae</taxon>
        <taxon>Pantoea</taxon>
        <taxon>Pantoea agglomerans group</taxon>
    </lineage>
</organism>
<accession>A0A379ALA2</accession>
<dbReference type="GO" id="GO:0035435">
    <property type="term" value="P:phosphate ion transmembrane transport"/>
    <property type="evidence" value="ECO:0007669"/>
    <property type="project" value="TreeGrafter"/>
</dbReference>
<dbReference type="EMBL" id="UGSO01000001">
    <property type="protein sequence ID" value="SUB18596.1"/>
    <property type="molecule type" value="Genomic_DNA"/>
</dbReference>
<dbReference type="InterPro" id="IPR051337">
    <property type="entry name" value="OPA_Antiporter"/>
</dbReference>
<evidence type="ECO:0000256" key="2">
    <source>
        <dbReference type="ARBA" id="ARBA00022692"/>
    </source>
</evidence>
<keyword evidence="4" id="KW-0472">Membrane</keyword>
<sequence>MWFRAALNDWGNLYISDTLGVDLVTANSVVTLFELGGVIGALVAGWGSDKLFNGNRGPMNLIFCSRDFTFRRLTVADAVYQLRDAGSLLFYYRFLCLRPADADWYGGSRMFPIKMRRARQPASSAFSPILVRHSPAGRWRGLSTSGTGAASLRSLPRRRDLRPAAAAVFKCSGTAPPA</sequence>
<evidence type="ECO:0000256" key="1">
    <source>
        <dbReference type="ARBA" id="ARBA00004127"/>
    </source>
</evidence>
<gene>
    <name evidence="5" type="primary">uhpC_3</name>
    <name evidence="5" type="ORF">NCTC9381_04559</name>
</gene>
<protein>
    <submittedName>
        <fullName evidence="5">Regulatory protein uhpC</fullName>
    </submittedName>
</protein>
<reference evidence="5 6" key="1">
    <citation type="submission" date="2018-06" db="EMBL/GenBank/DDBJ databases">
        <authorList>
            <consortium name="Pathogen Informatics"/>
            <person name="Doyle S."/>
        </authorList>
    </citation>
    <scope>NUCLEOTIDE SEQUENCE [LARGE SCALE GENOMIC DNA]</scope>
    <source>
        <strain evidence="5 6">NCTC9381</strain>
    </source>
</reference>
<proteinExistence type="predicted"/>
<name>A0A379ALA2_ENTAG</name>
<keyword evidence="6" id="KW-1185">Reference proteome</keyword>